<dbReference type="EMBL" id="JBHSOW010000043">
    <property type="protein sequence ID" value="MFC5650016.1"/>
    <property type="molecule type" value="Genomic_DNA"/>
</dbReference>
<name>A0ABW0VVY6_9BACL</name>
<sequence length="251" mass="29449">MIVYERQHDFIMITQHEHAHLSGDLAAALDNRFAAQDDRRNDFLFAAREHDRGWIDLDSAPLWNDRDHCPYSFLDFPLQPRFTFYTKGIDEVQEQNKFAALLCSLLYTTLFERLHSNECLKYLKSEYDRQGYLADKLAIEREDSQLKHYLNLLLFCDELSLFLCMEEPGSPVSQYKFFAGGLGSPMDHKDKIHVNWKNSETLVLSLFPFQHDIIAKFPYKQVPKSEISALGITEAYLQSEWKKRDIRIQSE</sequence>
<dbReference type="RefSeq" id="WP_379188567.1">
    <property type="nucleotide sequence ID" value="NZ_JBHSOW010000043.1"/>
</dbReference>
<gene>
    <name evidence="1" type="ORF">ACFPYJ_12980</name>
</gene>
<keyword evidence="2" id="KW-1185">Reference proteome</keyword>
<accession>A0ABW0VVY6</accession>
<reference evidence="2" key="1">
    <citation type="journal article" date="2019" name="Int. J. Syst. Evol. Microbiol.">
        <title>The Global Catalogue of Microorganisms (GCM) 10K type strain sequencing project: providing services to taxonomists for standard genome sequencing and annotation.</title>
        <authorList>
            <consortium name="The Broad Institute Genomics Platform"/>
            <consortium name="The Broad Institute Genome Sequencing Center for Infectious Disease"/>
            <person name="Wu L."/>
            <person name="Ma J."/>
        </authorList>
    </citation>
    <scope>NUCLEOTIDE SEQUENCE [LARGE SCALE GENOMIC DNA]</scope>
    <source>
        <strain evidence="2">CGMCC 1.3240</strain>
    </source>
</reference>
<evidence type="ECO:0000313" key="2">
    <source>
        <dbReference type="Proteomes" id="UP001596047"/>
    </source>
</evidence>
<dbReference type="Pfam" id="PF13030">
    <property type="entry name" value="DUF3891"/>
    <property type="match status" value="1"/>
</dbReference>
<dbReference type="InterPro" id="IPR024992">
    <property type="entry name" value="DUF3891"/>
</dbReference>
<comment type="caution">
    <text evidence="1">The sequence shown here is derived from an EMBL/GenBank/DDBJ whole genome shotgun (WGS) entry which is preliminary data.</text>
</comment>
<protein>
    <submittedName>
        <fullName evidence="1">DUF3891 family protein</fullName>
    </submittedName>
</protein>
<proteinExistence type="predicted"/>
<evidence type="ECO:0000313" key="1">
    <source>
        <dbReference type="EMBL" id="MFC5650016.1"/>
    </source>
</evidence>
<dbReference type="Proteomes" id="UP001596047">
    <property type="component" value="Unassembled WGS sequence"/>
</dbReference>
<organism evidence="1 2">
    <name type="scientific">Paenibacillus solisilvae</name>
    <dbReference type="NCBI Taxonomy" id="2486751"/>
    <lineage>
        <taxon>Bacteria</taxon>
        <taxon>Bacillati</taxon>
        <taxon>Bacillota</taxon>
        <taxon>Bacilli</taxon>
        <taxon>Bacillales</taxon>
        <taxon>Paenibacillaceae</taxon>
        <taxon>Paenibacillus</taxon>
    </lineage>
</organism>